<dbReference type="PANTHER" id="PTHR48040">
    <property type="entry name" value="PLEIOTROPIC DRUG RESISTANCE PROTEIN 1-LIKE ISOFORM X1"/>
    <property type="match status" value="1"/>
</dbReference>
<accession>A0ABD3I3W0</accession>
<dbReference type="InterPro" id="IPR013525">
    <property type="entry name" value="ABC2_TM"/>
</dbReference>
<feature type="transmembrane region" description="Helical" evidence="8">
    <location>
        <begin position="244"/>
        <end position="269"/>
    </location>
</feature>
<name>A0ABD3I3W0_9MARC</name>
<keyword evidence="4" id="KW-0067">ATP-binding</keyword>
<evidence type="ECO:0000256" key="2">
    <source>
        <dbReference type="ARBA" id="ARBA00022692"/>
    </source>
</evidence>
<sequence>MLTLKGKGVQKGVDLHIVTVELLGAAPPPDGALTATAPPQEVTSRKDQEQYWSDKTKPYTFVSVDEFAEAFNHHFEDGLRQKEELQTPYDKSKSPKNALATRRYSLSKWQLFKINYDKELLLMKRNRFFYVFRIFQFSVSGLLFLSAYFGTEMSKNDPEDGDQYAAALFFGVVMVTFNGYADLAMTAPRLPVFYKQRDLLFFPTWAFVLPRVILSIPVSFYEATILVALTYYPIGFAPAAKHWYWIGVRVLSGYSLLFNVLFSLALTYLNPLKENRSVRVNEENAEEEAAITRNGSERLSLAQRLSSSGQGNDRQNTSLINTRPAVLSLPRRSVSTTKESVATRGMVLPFQPLSISFSDVNYYVDMPPEMKQQGAEGDKLQLLKSISGAFWPGVLTALVGISGAGKTTLMDVLAGRKTGGYIEGDIRIAEETLTIAVELVANPSINFMDEPTSGLDARAAAIVMKTVRNTVDTGRTVICTIHQPSIEIFEAFDELLLLKRGGRRIYAGPLRRHSHKLRLSSP</sequence>
<comment type="caution">
    <text evidence="10">The sequence shown here is derived from an EMBL/GenBank/DDBJ whole genome shotgun (WGS) entry which is preliminary data.</text>
</comment>
<dbReference type="InterPro" id="IPR027417">
    <property type="entry name" value="P-loop_NTPase"/>
</dbReference>
<evidence type="ECO:0000259" key="9">
    <source>
        <dbReference type="SMART" id="SM00382"/>
    </source>
</evidence>
<proteinExistence type="predicted"/>
<dbReference type="InterPro" id="IPR003439">
    <property type="entry name" value="ABC_transporter-like_ATP-bd"/>
</dbReference>
<dbReference type="AlphaFoldDB" id="A0ABD3I3W0"/>
<evidence type="ECO:0000256" key="8">
    <source>
        <dbReference type="SAM" id="Phobius"/>
    </source>
</evidence>
<dbReference type="SMART" id="SM00382">
    <property type="entry name" value="AAA"/>
    <property type="match status" value="1"/>
</dbReference>
<keyword evidence="2 8" id="KW-0812">Transmembrane</keyword>
<reference evidence="10 11" key="1">
    <citation type="submission" date="2024-09" db="EMBL/GenBank/DDBJ databases">
        <title>Chromosome-scale assembly of Riccia sorocarpa.</title>
        <authorList>
            <person name="Paukszto L."/>
        </authorList>
    </citation>
    <scope>NUCLEOTIDE SEQUENCE [LARGE SCALE GENOMIC DNA]</scope>
    <source>
        <strain evidence="10">LP-2024</strain>
        <tissue evidence="10">Aerial parts of the thallus</tissue>
    </source>
</reference>
<protein>
    <recommendedName>
        <fullName evidence="9">AAA+ ATPase domain-containing protein</fullName>
    </recommendedName>
</protein>
<feature type="region of interest" description="Disordered" evidence="7">
    <location>
        <begin position="28"/>
        <end position="49"/>
    </location>
</feature>
<evidence type="ECO:0000256" key="7">
    <source>
        <dbReference type="SAM" id="MobiDB-lite"/>
    </source>
</evidence>
<keyword evidence="11" id="KW-1185">Reference proteome</keyword>
<organism evidence="10 11">
    <name type="scientific">Riccia sorocarpa</name>
    <dbReference type="NCBI Taxonomy" id="122646"/>
    <lineage>
        <taxon>Eukaryota</taxon>
        <taxon>Viridiplantae</taxon>
        <taxon>Streptophyta</taxon>
        <taxon>Embryophyta</taxon>
        <taxon>Marchantiophyta</taxon>
        <taxon>Marchantiopsida</taxon>
        <taxon>Marchantiidae</taxon>
        <taxon>Marchantiales</taxon>
        <taxon>Ricciaceae</taxon>
        <taxon>Riccia</taxon>
    </lineage>
</organism>
<feature type="transmembrane region" description="Helical" evidence="8">
    <location>
        <begin position="199"/>
        <end position="232"/>
    </location>
</feature>
<keyword evidence="3" id="KW-0547">Nucleotide-binding</keyword>
<keyword evidence="5 8" id="KW-1133">Transmembrane helix</keyword>
<dbReference type="EMBL" id="JBJQOH010000002">
    <property type="protein sequence ID" value="KAL3698091.1"/>
    <property type="molecule type" value="Genomic_DNA"/>
</dbReference>
<dbReference type="Proteomes" id="UP001633002">
    <property type="component" value="Unassembled WGS sequence"/>
</dbReference>
<evidence type="ECO:0000256" key="3">
    <source>
        <dbReference type="ARBA" id="ARBA00022741"/>
    </source>
</evidence>
<dbReference type="Gene3D" id="3.40.50.300">
    <property type="entry name" value="P-loop containing nucleotide triphosphate hydrolases"/>
    <property type="match status" value="2"/>
</dbReference>
<evidence type="ECO:0000313" key="10">
    <source>
        <dbReference type="EMBL" id="KAL3698091.1"/>
    </source>
</evidence>
<evidence type="ECO:0000313" key="11">
    <source>
        <dbReference type="Proteomes" id="UP001633002"/>
    </source>
</evidence>
<feature type="transmembrane region" description="Helical" evidence="8">
    <location>
        <begin position="128"/>
        <end position="149"/>
    </location>
</feature>
<evidence type="ECO:0000256" key="5">
    <source>
        <dbReference type="ARBA" id="ARBA00022989"/>
    </source>
</evidence>
<evidence type="ECO:0000256" key="1">
    <source>
        <dbReference type="ARBA" id="ARBA00004141"/>
    </source>
</evidence>
<feature type="domain" description="AAA+ ATPase" evidence="9">
    <location>
        <begin position="392"/>
        <end position="502"/>
    </location>
</feature>
<gene>
    <name evidence="10" type="ORF">R1sor_012167</name>
</gene>
<feature type="transmembrane region" description="Helical" evidence="8">
    <location>
        <begin position="164"/>
        <end position="187"/>
    </location>
</feature>
<evidence type="ECO:0000256" key="4">
    <source>
        <dbReference type="ARBA" id="ARBA00022840"/>
    </source>
</evidence>
<dbReference type="Pfam" id="PF00005">
    <property type="entry name" value="ABC_tran"/>
    <property type="match status" value="1"/>
</dbReference>
<dbReference type="SUPFAM" id="SSF52540">
    <property type="entry name" value="P-loop containing nucleoside triphosphate hydrolases"/>
    <property type="match status" value="1"/>
</dbReference>
<evidence type="ECO:0000256" key="6">
    <source>
        <dbReference type="ARBA" id="ARBA00023136"/>
    </source>
</evidence>
<dbReference type="GO" id="GO:0016020">
    <property type="term" value="C:membrane"/>
    <property type="evidence" value="ECO:0007669"/>
    <property type="project" value="UniProtKB-SubCell"/>
</dbReference>
<dbReference type="InterPro" id="IPR003593">
    <property type="entry name" value="AAA+_ATPase"/>
</dbReference>
<dbReference type="Pfam" id="PF01061">
    <property type="entry name" value="ABC2_membrane"/>
    <property type="match status" value="1"/>
</dbReference>
<dbReference type="GO" id="GO:0005524">
    <property type="term" value="F:ATP binding"/>
    <property type="evidence" value="ECO:0007669"/>
    <property type="project" value="UniProtKB-KW"/>
</dbReference>
<keyword evidence="6 8" id="KW-0472">Membrane</keyword>
<comment type="subcellular location">
    <subcellularLocation>
        <location evidence="1">Membrane</location>
        <topology evidence="1">Multi-pass membrane protein</topology>
    </subcellularLocation>
</comment>